<dbReference type="OrthoDB" id="4158087at2759"/>
<sequence>MEQPAFIFLNTTGASSISPPAAKRMRAHITKTNFAKRRQRALSTGAEPRGQRKNPRQPLREREKPENNQNITLLPFIHTDPDAAHDITLFHRIQELVFLEGRHAPGSASEAAWFGLVASDPALTEATLAVATRHWSPDDGWQLKAYRHSYTAVNLIKQRIMSTGTRTDGVLGAVTTLAFGATLEQDDVAWNIHIIGLAHMIKDRKSRAMNPPPSWMTDLIVQLVHL</sequence>
<evidence type="ECO:0000256" key="1">
    <source>
        <dbReference type="SAM" id="MobiDB-lite"/>
    </source>
</evidence>
<evidence type="ECO:0000313" key="3">
    <source>
        <dbReference type="Proteomes" id="UP000070168"/>
    </source>
</evidence>
<dbReference type="Proteomes" id="UP000070168">
    <property type="component" value="Unassembled WGS sequence"/>
</dbReference>
<dbReference type="InterPro" id="IPR021858">
    <property type="entry name" value="Fun_TF"/>
</dbReference>
<dbReference type="AlphaFoldDB" id="A0A135LD35"/>
<keyword evidence="3" id="KW-1185">Reference proteome</keyword>
<feature type="region of interest" description="Disordered" evidence="1">
    <location>
        <begin position="29"/>
        <end position="68"/>
    </location>
</feature>
<organism evidence="2 3">
    <name type="scientific">Penicillium patulum</name>
    <name type="common">Penicillium griseofulvum</name>
    <dbReference type="NCBI Taxonomy" id="5078"/>
    <lineage>
        <taxon>Eukaryota</taxon>
        <taxon>Fungi</taxon>
        <taxon>Dikarya</taxon>
        <taxon>Ascomycota</taxon>
        <taxon>Pezizomycotina</taxon>
        <taxon>Eurotiomycetes</taxon>
        <taxon>Eurotiomycetidae</taxon>
        <taxon>Eurotiales</taxon>
        <taxon>Aspergillaceae</taxon>
        <taxon>Penicillium</taxon>
    </lineage>
</organism>
<dbReference type="Pfam" id="PF11951">
    <property type="entry name" value="Fungal_trans_2"/>
    <property type="match status" value="1"/>
</dbReference>
<evidence type="ECO:0000313" key="2">
    <source>
        <dbReference type="EMBL" id="KXG46879.1"/>
    </source>
</evidence>
<gene>
    <name evidence="2" type="ORF">PGRI_036250</name>
</gene>
<dbReference type="GeneID" id="63706638"/>
<name>A0A135LD35_PENPA</name>
<reference evidence="2 3" key="1">
    <citation type="journal article" date="2016" name="BMC Genomics">
        <title>Genome sequencing and secondary metabolism of the postharvest pathogen Penicillium griseofulvum.</title>
        <authorList>
            <person name="Banani H."/>
            <person name="Marcet-Houben M."/>
            <person name="Ballester A.R."/>
            <person name="Abbruscato P."/>
            <person name="Gonzalez-Candelas L."/>
            <person name="Gabaldon T."/>
            <person name="Spadaro D."/>
        </authorList>
    </citation>
    <scope>NUCLEOTIDE SEQUENCE [LARGE SCALE GENOMIC DNA]</scope>
    <source>
        <strain evidence="2 3">PG3</strain>
    </source>
</reference>
<dbReference type="RefSeq" id="XP_040645415.1">
    <property type="nucleotide sequence ID" value="XM_040791338.1"/>
</dbReference>
<feature type="compositionally biased region" description="Basic residues" evidence="1">
    <location>
        <begin position="29"/>
        <end position="40"/>
    </location>
</feature>
<dbReference type="OMA" id="RESTWHA"/>
<protein>
    <submittedName>
        <fullName evidence="2">Uncharacterized protein</fullName>
    </submittedName>
</protein>
<proteinExistence type="predicted"/>
<comment type="caution">
    <text evidence="2">The sequence shown here is derived from an EMBL/GenBank/DDBJ whole genome shotgun (WGS) entry which is preliminary data.</text>
</comment>
<accession>A0A135LD35</accession>
<dbReference type="EMBL" id="LHQR01000067">
    <property type="protein sequence ID" value="KXG46879.1"/>
    <property type="molecule type" value="Genomic_DNA"/>
</dbReference>